<dbReference type="AlphaFoldDB" id="A0A6N7X939"/>
<dbReference type="PRINTS" id="PR00419">
    <property type="entry name" value="ADXRDTASE"/>
</dbReference>
<comment type="caution">
    <text evidence="2">The sequence shown here is derived from an EMBL/GenBank/DDBJ whole genome shotgun (WGS) entry which is preliminary data.</text>
</comment>
<dbReference type="PANTHER" id="PTHR10742">
    <property type="entry name" value="FLAVIN MONOAMINE OXIDASE"/>
    <property type="match status" value="1"/>
</dbReference>
<dbReference type="Gene3D" id="3.50.50.60">
    <property type="entry name" value="FAD/NAD(P)-binding domain"/>
    <property type="match status" value="1"/>
</dbReference>
<feature type="domain" description="Amine oxidase" evidence="1">
    <location>
        <begin position="30"/>
        <end position="453"/>
    </location>
</feature>
<evidence type="ECO:0000259" key="1">
    <source>
        <dbReference type="Pfam" id="PF01593"/>
    </source>
</evidence>
<dbReference type="Proteomes" id="UP000434342">
    <property type="component" value="Unassembled WGS sequence"/>
</dbReference>
<dbReference type="PANTHER" id="PTHR10742:SF410">
    <property type="entry name" value="LYSINE-SPECIFIC HISTONE DEMETHYLASE 2"/>
    <property type="match status" value="1"/>
</dbReference>
<sequence>MALRAAPVRIRKGKPVDRNSRICIVGGGPAGLSLAMYLEKNGFDHYTIFERSGRVGGKAFSPLMKVKNRKGEWEDRTIEMGAVMGCDTYFAVHECEEFGHTSHADGPQMGRRFMNTDGTPIKESKLGLLKKVMKMRKLNHLLATKYKGYDVNGHRGVAQGRYEGPCPSPQMKLAHIEGENPNLKDLSMPFSEFLKLNDCEDAELVWKGPFTSFGYGYFDEIPAAYVLKYLDAFTVRQFLSTGRLWTWKNGTNSIWTGVNSALRHPANLNSEVTAVRRTKDHVYVRVNGGEEQEFDKLVICTPLELFTAYGDATEQERELFGKIQHKEYFTMAVRTEEEKSPDISYYYFANMTPETRGHLMVFYHRWPDAGAQPLVTFTLRNHEGAPDVPFEEARDTTLSDMAKSGLPVLKTERIDDWYYFPHVSSADYADGWYDKVEALQGERNTYFAGEVMSFGDMEETAEYSRDLVRRFFH</sequence>
<accession>A0A6N7X939</accession>
<dbReference type="InterPro" id="IPR050281">
    <property type="entry name" value="Flavin_monoamine_oxidase"/>
</dbReference>
<dbReference type="Pfam" id="PF01593">
    <property type="entry name" value="Amino_oxidase"/>
    <property type="match status" value="1"/>
</dbReference>
<gene>
    <name evidence="2" type="ORF">FYJ69_07640</name>
</gene>
<dbReference type="Gene3D" id="1.10.405.20">
    <property type="match status" value="1"/>
</dbReference>
<dbReference type="InterPro" id="IPR036188">
    <property type="entry name" value="FAD/NAD-bd_sf"/>
</dbReference>
<dbReference type="SUPFAM" id="SSF51905">
    <property type="entry name" value="FAD/NAD(P)-binding domain"/>
    <property type="match status" value="1"/>
</dbReference>
<proteinExistence type="predicted"/>
<dbReference type="GO" id="GO:0016491">
    <property type="term" value="F:oxidoreductase activity"/>
    <property type="evidence" value="ECO:0007669"/>
    <property type="project" value="InterPro"/>
</dbReference>
<dbReference type="Gene3D" id="3.30.70.1990">
    <property type="match status" value="1"/>
</dbReference>
<name>A0A6N7X939_9ACTN</name>
<evidence type="ECO:0000313" key="2">
    <source>
        <dbReference type="EMBL" id="MST60782.1"/>
    </source>
</evidence>
<dbReference type="InterPro" id="IPR002937">
    <property type="entry name" value="Amino_oxidase"/>
</dbReference>
<dbReference type="EMBL" id="VUND01000002">
    <property type="protein sequence ID" value="MST60782.1"/>
    <property type="molecule type" value="Genomic_DNA"/>
</dbReference>
<protein>
    <submittedName>
        <fullName evidence="2">NAD(P)-binding protein</fullName>
    </submittedName>
</protein>
<reference evidence="2 3" key="1">
    <citation type="submission" date="2019-08" db="EMBL/GenBank/DDBJ databases">
        <title>In-depth cultivation of the pig gut microbiome towards novel bacterial diversity and tailored functional studies.</title>
        <authorList>
            <person name="Wylensek D."/>
            <person name="Hitch T.C.A."/>
            <person name="Clavel T."/>
        </authorList>
    </citation>
    <scope>NUCLEOTIDE SEQUENCE [LARGE SCALE GENOMIC DNA]</scope>
    <source>
        <strain evidence="2 3">WB01_CNA04</strain>
    </source>
</reference>
<evidence type="ECO:0000313" key="3">
    <source>
        <dbReference type="Proteomes" id="UP000434342"/>
    </source>
</evidence>
<organism evidence="2 3">
    <name type="scientific">Parafannyhessea umbonata</name>
    <dbReference type="NCBI Taxonomy" id="604330"/>
    <lineage>
        <taxon>Bacteria</taxon>
        <taxon>Bacillati</taxon>
        <taxon>Actinomycetota</taxon>
        <taxon>Coriobacteriia</taxon>
        <taxon>Coriobacteriales</taxon>
        <taxon>Atopobiaceae</taxon>
        <taxon>Parafannyhessea</taxon>
    </lineage>
</organism>